<dbReference type="EMBL" id="VMRY01000036">
    <property type="protein sequence ID" value="TVT55149.1"/>
    <property type="molecule type" value="Genomic_DNA"/>
</dbReference>
<evidence type="ECO:0000313" key="13">
    <source>
        <dbReference type="Proteomes" id="UP000317355"/>
    </source>
</evidence>
<keyword evidence="5" id="KW-0813">Transport</keyword>
<dbReference type="Gene3D" id="2.40.160.50">
    <property type="entry name" value="membrane protein fhac: a member of the omp85/tpsb transporter family"/>
    <property type="match status" value="1"/>
</dbReference>
<evidence type="ECO:0000256" key="4">
    <source>
        <dbReference type="ARBA" id="ARBA00022692"/>
    </source>
</evidence>
<proteinExistence type="inferred from homology"/>
<evidence type="ECO:0000256" key="6">
    <source>
        <dbReference type="ARBA" id="ARBA00023136"/>
    </source>
</evidence>
<feature type="domain" description="ShlB POTRA" evidence="11">
    <location>
        <begin position="155"/>
        <end position="209"/>
    </location>
</feature>
<keyword evidence="7" id="KW-0998">Cell outer membrane</keyword>
<dbReference type="GO" id="GO:0046819">
    <property type="term" value="P:protein secretion by the type V secretion system"/>
    <property type="evidence" value="ECO:0007669"/>
    <property type="project" value="TreeGrafter"/>
</dbReference>
<dbReference type="GO" id="GO:0098046">
    <property type="term" value="C:type V protein secretion system complex"/>
    <property type="evidence" value="ECO:0007669"/>
    <property type="project" value="TreeGrafter"/>
</dbReference>
<keyword evidence="4" id="KW-0812">Transmembrane</keyword>
<accession>A0A558D2B5</accession>
<keyword evidence="5" id="KW-0406">Ion transport</keyword>
<dbReference type="Proteomes" id="UP000317355">
    <property type="component" value="Unassembled WGS sequence"/>
</dbReference>
<comment type="subcellular location">
    <subcellularLocation>
        <location evidence="1">Cell outer membrane</location>
    </subcellularLocation>
</comment>
<evidence type="ECO:0000259" key="10">
    <source>
        <dbReference type="Pfam" id="PF08479"/>
    </source>
</evidence>
<dbReference type="FunFam" id="2.40.160.50:FF:000009">
    <property type="entry name" value="Putative hemolysin activator protein"/>
    <property type="match status" value="1"/>
</dbReference>
<feature type="domain" description="Haemolysin activator HlyB C-terminal" evidence="9">
    <location>
        <begin position="214"/>
        <end position="527"/>
    </location>
</feature>
<comment type="similarity">
    <text evidence="2">Belongs to the TPS (TC 1.B.20) family.</text>
</comment>
<feature type="domain" description="Polypeptide-transport-associated ShlB-type" evidence="10">
    <location>
        <begin position="79"/>
        <end position="154"/>
    </location>
</feature>
<keyword evidence="6" id="KW-0472">Membrane</keyword>
<name>A0A558D2B5_9GAMM</name>
<evidence type="ECO:0000256" key="5">
    <source>
        <dbReference type="ARBA" id="ARBA00023065"/>
    </source>
</evidence>
<dbReference type="GO" id="GO:0008320">
    <property type="term" value="F:protein transmembrane transporter activity"/>
    <property type="evidence" value="ECO:0007669"/>
    <property type="project" value="TreeGrafter"/>
</dbReference>
<dbReference type="InterPro" id="IPR027282">
    <property type="entry name" value="TPS"/>
</dbReference>
<dbReference type="InterPro" id="IPR051544">
    <property type="entry name" value="TPS_OM_transporter"/>
</dbReference>
<dbReference type="InterPro" id="IPR013686">
    <property type="entry name" value="Polypept-transport_assoc_ShlB"/>
</dbReference>
<dbReference type="PANTHER" id="PTHR34597:SF3">
    <property type="entry name" value="OUTER MEMBRANE TRANSPORTER CDIB"/>
    <property type="match status" value="1"/>
</dbReference>
<evidence type="ECO:0000256" key="2">
    <source>
        <dbReference type="ARBA" id="ARBA00009055"/>
    </source>
</evidence>
<dbReference type="Pfam" id="PF08479">
    <property type="entry name" value="POTRA_2"/>
    <property type="match status" value="1"/>
</dbReference>
<dbReference type="Gene3D" id="3.10.20.310">
    <property type="entry name" value="membrane protein fhac"/>
    <property type="match status" value="1"/>
</dbReference>
<dbReference type="InterPro" id="IPR035251">
    <property type="entry name" value="ShlB_POTRA"/>
</dbReference>
<evidence type="ECO:0000313" key="12">
    <source>
        <dbReference type="EMBL" id="TVT55149.1"/>
    </source>
</evidence>
<evidence type="ECO:0000256" key="3">
    <source>
        <dbReference type="ARBA" id="ARBA00022452"/>
    </source>
</evidence>
<feature type="region of interest" description="Disordered" evidence="8">
    <location>
        <begin position="52"/>
        <end position="73"/>
    </location>
</feature>
<dbReference type="Pfam" id="PF17287">
    <property type="entry name" value="POTRA_3"/>
    <property type="match status" value="1"/>
</dbReference>
<keyword evidence="3" id="KW-1134">Transmembrane beta strand</keyword>
<gene>
    <name evidence="12" type="ORF">FHK82_08975</name>
</gene>
<dbReference type="PIRSF" id="PIRSF029745">
    <property type="entry name" value="FhaC"/>
    <property type="match status" value="1"/>
</dbReference>
<dbReference type="Pfam" id="PF03865">
    <property type="entry name" value="ShlB"/>
    <property type="match status" value="1"/>
</dbReference>
<reference evidence="12 13" key="1">
    <citation type="submission" date="2019-07" db="EMBL/GenBank/DDBJ databases">
        <title>The pathways for chlorine oxyanion respiration interact through the shared metabolite chlorate.</title>
        <authorList>
            <person name="Barnum T.P."/>
            <person name="Cheng Y."/>
            <person name="Hill K.A."/>
            <person name="Lucas L.N."/>
            <person name="Carlson H.K."/>
            <person name="Coates J.D."/>
        </authorList>
    </citation>
    <scope>NUCLEOTIDE SEQUENCE [LARGE SCALE GENOMIC DNA]</scope>
    <source>
        <strain evidence="12">BK-3</strain>
    </source>
</reference>
<dbReference type="InterPro" id="IPR005565">
    <property type="entry name" value="Hemolysn_activator_HlyB_C"/>
</dbReference>
<dbReference type="AlphaFoldDB" id="A0A558D2B5"/>
<dbReference type="GO" id="GO:0009279">
    <property type="term" value="C:cell outer membrane"/>
    <property type="evidence" value="ECO:0007669"/>
    <property type="project" value="UniProtKB-SubCell"/>
</dbReference>
<organism evidence="12 13">
    <name type="scientific">Sedimenticola thiotaurini</name>
    <dbReference type="NCBI Taxonomy" id="1543721"/>
    <lineage>
        <taxon>Bacteria</taxon>
        <taxon>Pseudomonadati</taxon>
        <taxon>Pseudomonadota</taxon>
        <taxon>Gammaproteobacteria</taxon>
        <taxon>Chromatiales</taxon>
        <taxon>Sedimenticolaceae</taxon>
        <taxon>Sedimenticola</taxon>
    </lineage>
</organism>
<evidence type="ECO:0000256" key="8">
    <source>
        <dbReference type="SAM" id="MobiDB-lite"/>
    </source>
</evidence>
<evidence type="ECO:0000256" key="1">
    <source>
        <dbReference type="ARBA" id="ARBA00004442"/>
    </source>
</evidence>
<evidence type="ECO:0000259" key="9">
    <source>
        <dbReference type="Pfam" id="PF03865"/>
    </source>
</evidence>
<protein>
    <submittedName>
        <fullName evidence="12">ShlB/FhaC/HecB family hemolysin secretion/activation protein</fullName>
    </submittedName>
</protein>
<dbReference type="PANTHER" id="PTHR34597">
    <property type="entry name" value="SLR1661 PROTEIN"/>
    <property type="match status" value="1"/>
</dbReference>
<evidence type="ECO:0000256" key="7">
    <source>
        <dbReference type="ARBA" id="ARBA00023237"/>
    </source>
</evidence>
<dbReference type="GO" id="GO:0006811">
    <property type="term" value="P:monoatomic ion transport"/>
    <property type="evidence" value="ECO:0007669"/>
    <property type="project" value="UniProtKB-KW"/>
</dbReference>
<evidence type="ECO:0000259" key="11">
    <source>
        <dbReference type="Pfam" id="PF17287"/>
    </source>
</evidence>
<comment type="caution">
    <text evidence="12">The sequence shown here is derived from an EMBL/GenBank/DDBJ whole genome shotgun (WGS) entry which is preliminary data.</text>
</comment>
<sequence>MSDFQQTIQRLIMGLVLGGFCNALLADLSDPGAISRELQQQQQRDQVLREQRHPSAPDARLLSAPGGSTTQFPEETPCFPITQVVLQSDDVRFQSLLRPIASGAEGVCLGVAGINQLMGQIQNSLVDAGYVTTRVLASPQDLSQGRLVLQIVSGRIGQIQRADSDSGRINLTNTLPAVPNELLDLRDLEQGLENLQRLPGTQASFKLVPGEQPGESDVLVSWQQEKPWRVAVTLDDAGSEQTGKKQAAVTLFLDNPLGRGDLFYLSRGLDVLNPGAKGSDSFQLHYSMPYGYWLFGLNASRYGYHQTVSGGVVDYVYRGESRNVSLDIDRVFYRSAKARTTLQFQLGRRASSNFIDDIEIALQRRRTAYWQLGIKHRQFIQDATLDLALSYRAGLKGLDAEAAPEEATGSASARAAYWQARLDLSIPFELGQERLRYRGRLQAQLAQSALTPPDQFAIGNRWTVRGFDGQSTLVADDGWYLSNELAWQIPRQQSELFVGLDVGRVSGQGSELLSGQSLAGAVMGVRGNWQKVSYELFAGTPLYKPSRFRTDNNNVGFSLNWQW</sequence>